<gene>
    <name evidence="1" type="ORF">B5F11_00030</name>
</gene>
<reference evidence="2" key="1">
    <citation type="submission" date="2017-04" db="EMBL/GenBank/DDBJ databases">
        <title>Function of individual gut microbiota members based on whole genome sequencing of pure cultures obtained from chicken caecum.</title>
        <authorList>
            <person name="Medvecky M."/>
            <person name="Cejkova D."/>
            <person name="Polansky O."/>
            <person name="Karasova D."/>
            <person name="Kubasova T."/>
            <person name="Cizek A."/>
            <person name="Rychlik I."/>
        </authorList>
    </citation>
    <scope>NUCLEOTIDE SEQUENCE [LARGE SCALE GENOMIC DNA]</scope>
    <source>
        <strain evidence="2">An175</strain>
    </source>
</reference>
<organism evidence="1 2">
    <name type="scientific">Anaerotruncus colihominis</name>
    <dbReference type="NCBI Taxonomy" id="169435"/>
    <lineage>
        <taxon>Bacteria</taxon>
        <taxon>Bacillati</taxon>
        <taxon>Bacillota</taxon>
        <taxon>Clostridia</taxon>
        <taxon>Eubacteriales</taxon>
        <taxon>Oscillospiraceae</taxon>
        <taxon>Anaerotruncus</taxon>
    </lineage>
</organism>
<dbReference type="AlphaFoldDB" id="A0A1Y4N3T8"/>
<sequence length="89" mass="9900">MGLSRLAEQCRKCPFKDNCKNKRMEALGYLPEPIVAEAGASSASELTQPILRETVNTIIDGKVVKVYKDEIEKQLCKELYSHLGLQFGG</sequence>
<evidence type="ECO:0000313" key="2">
    <source>
        <dbReference type="Proteomes" id="UP000196386"/>
    </source>
</evidence>
<evidence type="ECO:0000313" key="1">
    <source>
        <dbReference type="EMBL" id="OUP71316.1"/>
    </source>
</evidence>
<dbReference type="Proteomes" id="UP000196386">
    <property type="component" value="Unassembled WGS sequence"/>
</dbReference>
<dbReference type="EMBL" id="NFKP01000001">
    <property type="protein sequence ID" value="OUP71316.1"/>
    <property type="molecule type" value="Genomic_DNA"/>
</dbReference>
<dbReference type="RefSeq" id="WP_087298817.1">
    <property type="nucleotide sequence ID" value="NZ_NFKQ01000004.1"/>
</dbReference>
<proteinExistence type="predicted"/>
<protein>
    <submittedName>
        <fullName evidence="1">Uncharacterized protein</fullName>
    </submittedName>
</protein>
<comment type="caution">
    <text evidence="1">The sequence shown here is derived from an EMBL/GenBank/DDBJ whole genome shotgun (WGS) entry which is preliminary data.</text>
</comment>
<accession>A0A1Y4N3T8</accession>
<name>A0A1Y4N3T8_9FIRM</name>